<feature type="compositionally biased region" description="Polar residues" evidence="5">
    <location>
        <begin position="1117"/>
        <end position="1139"/>
    </location>
</feature>
<feature type="domain" description="BRCT" evidence="7">
    <location>
        <begin position="1161"/>
        <end position="1252"/>
    </location>
</feature>
<feature type="region of interest" description="Disordered" evidence="5">
    <location>
        <begin position="271"/>
        <end position="365"/>
    </location>
</feature>
<feature type="compositionally biased region" description="Basic residues" evidence="5">
    <location>
        <begin position="1020"/>
        <end position="1029"/>
    </location>
</feature>
<feature type="domain" description="BRCT" evidence="7">
    <location>
        <begin position="180"/>
        <end position="261"/>
    </location>
</feature>
<evidence type="ECO:0000256" key="1">
    <source>
        <dbReference type="ARBA" id="ARBA00022723"/>
    </source>
</evidence>
<dbReference type="SMART" id="SM00292">
    <property type="entry name" value="BRCT"/>
    <property type="match status" value="4"/>
</dbReference>
<organism evidence="8 9">
    <name type="scientific">Setaria viridis</name>
    <name type="common">Green bristlegrass</name>
    <name type="synonym">Setaria italica subsp. viridis</name>
    <dbReference type="NCBI Taxonomy" id="4556"/>
    <lineage>
        <taxon>Eukaryota</taxon>
        <taxon>Viridiplantae</taxon>
        <taxon>Streptophyta</taxon>
        <taxon>Embryophyta</taxon>
        <taxon>Tracheophyta</taxon>
        <taxon>Spermatophyta</taxon>
        <taxon>Magnoliopsida</taxon>
        <taxon>Liliopsida</taxon>
        <taxon>Poales</taxon>
        <taxon>Poaceae</taxon>
        <taxon>PACMAD clade</taxon>
        <taxon>Panicoideae</taxon>
        <taxon>Panicodae</taxon>
        <taxon>Paniceae</taxon>
        <taxon>Cenchrinae</taxon>
        <taxon>Setaria</taxon>
    </lineage>
</organism>
<dbReference type="InterPro" id="IPR001965">
    <property type="entry name" value="Znf_PHD"/>
</dbReference>
<dbReference type="InterPro" id="IPR013083">
    <property type="entry name" value="Znf_RING/FYVE/PHD"/>
</dbReference>
<feature type="region of interest" description="Disordered" evidence="5">
    <location>
        <begin position="813"/>
        <end position="994"/>
    </location>
</feature>
<dbReference type="GO" id="GO:0008270">
    <property type="term" value="F:zinc ion binding"/>
    <property type="evidence" value="ECO:0007669"/>
    <property type="project" value="UniProtKB-KW"/>
</dbReference>
<evidence type="ECO:0000256" key="5">
    <source>
        <dbReference type="SAM" id="MobiDB-lite"/>
    </source>
</evidence>
<feature type="region of interest" description="Disordered" evidence="5">
    <location>
        <begin position="1020"/>
        <end position="1139"/>
    </location>
</feature>
<dbReference type="OMA" id="MGGPETC"/>
<keyword evidence="3" id="KW-0862">Zinc</keyword>
<evidence type="ECO:0000313" key="8">
    <source>
        <dbReference type="EMBL" id="TKW36646.1"/>
    </source>
</evidence>
<dbReference type="Pfam" id="PF00628">
    <property type="entry name" value="PHD"/>
    <property type="match status" value="1"/>
</dbReference>
<dbReference type="InterPro" id="IPR011011">
    <property type="entry name" value="Znf_FYVE_PHD"/>
</dbReference>
<dbReference type="CDD" id="cd17738">
    <property type="entry name" value="BRCT_TopBP1_rpt7"/>
    <property type="match status" value="1"/>
</dbReference>
<evidence type="ECO:0000313" key="9">
    <source>
        <dbReference type="Proteomes" id="UP000298652"/>
    </source>
</evidence>
<accession>A0A4V6DF51</accession>
<evidence type="ECO:0000259" key="7">
    <source>
        <dbReference type="PROSITE" id="PS50172"/>
    </source>
</evidence>
<proteinExistence type="predicted"/>
<feature type="compositionally biased region" description="Basic residues" evidence="5">
    <location>
        <begin position="1468"/>
        <end position="1485"/>
    </location>
</feature>
<feature type="compositionally biased region" description="Basic and acidic residues" evidence="5">
    <location>
        <begin position="395"/>
        <end position="410"/>
    </location>
</feature>
<dbReference type="Pfam" id="PF12738">
    <property type="entry name" value="PTCB-BRCT"/>
    <property type="match status" value="1"/>
</dbReference>
<dbReference type="PROSITE" id="PS50016">
    <property type="entry name" value="ZF_PHD_2"/>
    <property type="match status" value="1"/>
</dbReference>
<keyword evidence="9" id="KW-1185">Reference proteome</keyword>
<dbReference type="InterPro" id="IPR044254">
    <property type="entry name" value="At4g02110-like"/>
</dbReference>
<keyword evidence="1" id="KW-0479">Metal-binding</keyword>
<feature type="compositionally biased region" description="Basic and acidic residues" evidence="5">
    <location>
        <begin position="496"/>
        <end position="514"/>
    </location>
</feature>
<dbReference type="PANTHER" id="PTHR47181:SF6">
    <property type="entry name" value="BRCT DOMAIN-CONTAINING PROTEIN"/>
    <property type="match status" value="1"/>
</dbReference>
<feature type="compositionally biased region" description="Low complexity" evidence="5">
    <location>
        <begin position="1030"/>
        <end position="1053"/>
    </location>
</feature>
<feature type="compositionally biased region" description="Low complexity" evidence="5">
    <location>
        <begin position="623"/>
        <end position="639"/>
    </location>
</feature>
<dbReference type="InterPro" id="IPR001357">
    <property type="entry name" value="BRCT_dom"/>
</dbReference>
<evidence type="ECO:0008006" key="10">
    <source>
        <dbReference type="Google" id="ProtNLM"/>
    </source>
</evidence>
<dbReference type="SMART" id="SM00249">
    <property type="entry name" value="PHD"/>
    <property type="match status" value="1"/>
</dbReference>
<feature type="region of interest" description="Disordered" evidence="5">
    <location>
        <begin position="606"/>
        <end position="677"/>
    </location>
</feature>
<dbReference type="PANTHER" id="PTHR47181">
    <property type="entry name" value="BRCA1 C TERMINUS DOMAIN CONTAINING PROTEIN, EXPRESSED"/>
    <property type="match status" value="1"/>
</dbReference>
<evidence type="ECO:0000256" key="4">
    <source>
        <dbReference type="PROSITE-ProRule" id="PRU00146"/>
    </source>
</evidence>
<dbReference type="EMBL" id="CM016553">
    <property type="protein sequence ID" value="TKW36646.1"/>
    <property type="molecule type" value="Genomic_DNA"/>
</dbReference>
<dbReference type="SUPFAM" id="SSF52113">
    <property type="entry name" value="BRCT domain"/>
    <property type="match status" value="3"/>
</dbReference>
<dbReference type="Gramene" id="TKW36646">
    <property type="protein sequence ID" value="TKW36646"/>
    <property type="gene ID" value="SEVIR_2G453300v2"/>
</dbReference>
<evidence type="ECO:0000256" key="2">
    <source>
        <dbReference type="ARBA" id="ARBA00022771"/>
    </source>
</evidence>
<dbReference type="Gene3D" id="3.30.40.10">
    <property type="entry name" value="Zinc/RING finger domain, C3HC4 (zinc finger)"/>
    <property type="match status" value="1"/>
</dbReference>
<feature type="compositionally biased region" description="Basic and acidic residues" evidence="5">
    <location>
        <begin position="837"/>
        <end position="848"/>
    </location>
</feature>
<feature type="compositionally biased region" description="Basic and acidic residues" evidence="5">
    <location>
        <begin position="471"/>
        <end position="486"/>
    </location>
</feature>
<feature type="compositionally biased region" description="Polar residues" evidence="5">
    <location>
        <begin position="920"/>
        <end position="944"/>
    </location>
</feature>
<dbReference type="Pfam" id="PF00533">
    <property type="entry name" value="BRCT"/>
    <property type="match status" value="1"/>
</dbReference>
<name>A0A4V6DF51_SETVI</name>
<dbReference type="Pfam" id="PF16770">
    <property type="entry name" value="RTT107_BRCT_5"/>
    <property type="match status" value="1"/>
</dbReference>
<evidence type="ECO:0000259" key="6">
    <source>
        <dbReference type="PROSITE" id="PS50016"/>
    </source>
</evidence>
<gene>
    <name evidence="8" type="ORF">SEVIR_2G453300v2</name>
</gene>
<reference evidence="8" key="1">
    <citation type="submission" date="2019-03" db="EMBL/GenBank/DDBJ databases">
        <title>WGS assembly of Setaria viridis.</title>
        <authorList>
            <person name="Huang P."/>
            <person name="Jenkins J."/>
            <person name="Grimwood J."/>
            <person name="Barry K."/>
            <person name="Healey A."/>
            <person name="Mamidi S."/>
            <person name="Sreedasyam A."/>
            <person name="Shu S."/>
            <person name="Feldman M."/>
            <person name="Wu J."/>
            <person name="Yu Y."/>
            <person name="Chen C."/>
            <person name="Johnson J."/>
            <person name="Rokhsar D."/>
            <person name="Baxter I."/>
            <person name="Schmutz J."/>
            <person name="Brutnell T."/>
            <person name="Kellogg E."/>
        </authorList>
    </citation>
    <scope>NUCLEOTIDE SEQUENCE [LARGE SCALE GENOMIC DNA]</scope>
</reference>
<keyword evidence="2 4" id="KW-0863">Zinc-finger</keyword>
<dbReference type="SUPFAM" id="SSF57903">
    <property type="entry name" value="FYVE/PHD zinc finger"/>
    <property type="match status" value="1"/>
</dbReference>
<feature type="compositionally biased region" description="Polar residues" evidence="5">
    <location>
        <begin position="530"/>
        <end position="570"/>
    </location>
</feature>
<dbReference type="PROSITE" id="PS50172">
    <property type="entry name" value="BRCT"/>
    <property type="match status" value="3"/>
</dbReference>
<feature type="compositionally biased region" description="Polar residues" evidence="5">
    <location>
        <begin position="1"/>
        <end position="12"/>
    </location>
</feature>
<dbReference type="InterPro" id="IPR019787">
    <property type="entry name" value="Znf_PHD-finger"/>
</dbReference>
<evidence type="ECO:0000256" key="3">
    <source>
        <dbReference type="ARBA" id="ARBA00022833"/>
    </source>
</evidence>
<feature type="region of interest" description="Disordered" evidence="5">
    <location>
        <begin position="382"/>
        <end position="570"/>
    </location>
</feature>
<protein>
    <recommendedName>
        <fullName evidence="10">BRCT domain-containing protein</fullName>
    </recommendedName>
</protein>
<feature type="region of interest" description="Disordered" evidence="5">
    <location>
        <begin position="1"/>
        <end position="38"/>
    </location>
</feature>
<dbReference type="Proteomes" id="UP000298652">
    <property type="component" value="Chromosome 2"/>
</dbReference>
<feature type="compositionally biased region" description="Polar residues" evidence="5">
    <location>
        <begin position="441"/>
        <end position="460"/>
    </location>
</feature>
<feature type="region of interest" description="Disordered" evidence="5">
    <location>
        <begin position="1465"/>
        <end position="1485"/>
    </location>
</feature>
<sequence length="1485" mass="162698">MGIENKAQQSSAHGLLVQPDSPRRAPRKAKSSFPSSVFESHFPIPKGITRRAQQFAATSNPNPNLLMPPHADGDAEARLFAGVRFALYGFNTVSESQYRLEIERCGGVHAGAWDGDCTHVIVSGTLYDDPVCVAARKDKKKVVTEHWVEDSFELGELADADRVIYTPVRDVKGIPGSDELHICLTGYQKSWREDIMRMVSLMGAHFSKSLRASEDTHLICYKFEGEKYELARQVNIKIVNHRWLEECLKAWEILPVDDYTKSGWEVEIMEAQAKDSEDEREDVGRGSSSGRHIIRSTPVAEIRTKSHVDSAVGAPIRGPTISTSNADGATGRHLGTPEPIMKAEDASTKSFGIRADSGGAPDTKYATISVDGDAHKTCPSRVYESENCESPADQVSRDKAKGDHKREPDTRASTLCTPSVHKSIATAIPADNTKNIDRNSTHSSNQFNVNNDLQSNSSEENCSKKTVHSTEMSRKVDQKDDGHIPDPQHTISESFAEEKLRKRESNLGPEDKSASRNNQILGYSRRRSSKSVSPEANLRSVHQTTSSQCFEGNTSRTEFNVTPRKNNQDFSWHADTQGLQENEVIKHVVNRSGGGHAQRRKSILASFSSKAPNEAPDSETGISSSPLSSKESASEAAVSNLGRSPAESTKVDGHLNSGPTVNFSEKQMPGSFKSNLLSNRRTSLKLASPAEVEKLPENSANEKNMGALGEVNAPALHETTIEKHCAIFPSVNSEVRKESSGVSLQNQDTEMIDPEQVNKIEAAAPCSKPEKVVCHQELEADPKDIPVNEITDKDGTFPPKVSTSRVRNFGAKRSRNAGSKAAPQLINSKSEVAPSKPMHDKVASHENVETQQAEACCSPNAAKSTPLFPAEVLSNKSRNEVRSSSLGPNRKMNESLMASRAESVNMPLQRNTKGSHRKLSSTASVDENQGSSSQRVPNSKSSKSVAEGCRTADADMADSPTIEKTETIPSKSSFSEAVPPQNGEENHQKILTSASEADHGVCTANKVTDNRVRKVVAKRKLSAVQKKKSGSVSVSEDKSVSSARAAQSSRNANKVMVDQELQNTKEDRTNDTFGSLCKDAIKGRSKDMQSSKSRSNKRQKTADLVDDSTDYDKENIPVNSNFTSKTRAGNNSMSSKSTTKALQNSKIVLDDCGMIEGNNRGTLNMLEPTWFMLSGHRLLRKEYKAILRRLKGRVCRDSHHWCFQATHLVTTELRRTEKFFAAAAAGRWILRPDYLTACNEAGKFLEEEPFEWHGDGLNSGDTISLDAPRKWRQLKLRTGHGAFYGMRVIIYGECIAPTLDTLKRTIKSGDGTILATSPPYTRFLKSSIDFAVVSTGMPSVDAWVQEFMRHNIPCICADYLVEYVCKPGYPLSKHVLFNMHDLAEKSLQKLLRNQEDVMDADTEEEGEADVGCSTCGSNEQEGLMLTCGGSGGKQAGCGVRVHVDCCNPPVEAAPDGEWLCSKCDQGKSAKKAKKSAGKSRVLKRR</sequence>
<feature type="domain" description="BRCT" evidence="7">
    <location>
        <begin position="75"/>
        <end position="165"/>
    </location>
</feature>
<feature type="domain" description="PHD-type" evidence="6">
    <location>
        <begin position="1409"/>
        <end position="1466"/>
    </location>
</feature>
<feature type="compositionally biased region" description="Basic and acidic residues" evidence="5">
    <location>
        <begin position="1079"/>
        <end position="1089"/>
    </location>
</feature>
<dbReference type="Gene3D" id="3.40.50.10190">
    <property type="entry name" value="BRCT domain"/>
    <property type="match status" value="4"/>
</dbReference>
<dbReference type="InterPro" id="IPR036420">
    <property type="entry name" value="BRCT_dom_sf"/>
</dbReference>